<dbReference type="AlphaFoldDB" id="A0AAE1YWA2"/>
<comment type="similarity">
    <text evidence="3">Belongs to the disease resistance NB-LRR family.</text>
</comment>
<keyword evidence="8" id="KW-0547">Nucleotide-binding</keyword>
<keyword evidence="10" id="KW-0067">ATP-binding</keyword>
<evidence type="ECO:0000256" key="7">
    <source>
        <dbReference type="ARBA" id="ARBA00022737"/>
    </source>
</evidence>
<keyword evidence="5" id="KW-0433">Leucine-rich repeat</keyword>
<evidence type="ECO:0000256" key="5">
    <source>
        <dbReference type="ARBA" id="ARBA00022614"/>
    </source>
</evidence>
<organism evidence="13 14">
    <name type="scientific">Sesamum alatum</name>
    <dbReference type="NCBI Taxonomy" id="300844"/>
    <lineage>
        <taxon>Eukaryota</taxon>
        <taxon>Viridiplantae</taxon>
        <taxon>Streptophyta</taxon>
        <taxon>Embryophyta</taxon>
        <taxon>Tracheophyta</taxon>
        <taxon>Spermatophyta</taxon>
        <taxon>Magnoliopsida</taxon>
        <taxon>eudicotyledons</taxon>
        <taxon>Gunneridae</taxon>
        <taxon>Pentapetalae</taxon>
        <taxon>asterids</taxon>
        <taxon>lamiids</taxon>
        <taxon>Lamiales</taxon>
        <taxon>Pedaliaceae</taxon>
        <taxon>Sesamum</taxon>
    </lineage>
</organism>
<protein>
    <submittedName>
        <fullName evidence="13">Disease resistance RPP8-like protein 3</fullName>
    </submittedName>
</protein>
<reference evidence="13" key="2">
    <citation type="journal article" date="2024" name="Plant">
        <title>Genomic evolution and insights into agronomic trait innovations of Sesamum species.</title>
        <authorList>
            <person name="Miao H."/>
            <person name="Wang L."/>
            <person name="Qu L."/>
            <person name="Liu H."/>
            <person name="Sun Y."/>
            <person name="Le M."/>
            <person name="Wang Q."/>
            <person name="Wei S."/>
            <person name="Zheng Y."/>
            <person name="Lin W."/>
            <person name="Duan Y."/>
            <person name="Cao H."/>
            <person name="Xiong S."/>
            <person name="Wang X."/>
            <person name="Wei L."/>
            <person name="Li C."/>
            <person name="Ma Q."/>
            <person name="Ju M."/>
            <person name="Zhao R."/>
            <person name="Li G."/>
            <person name="Mu C."/>
            <person name="Tian Q."/>
            <person name="Mei H."/>
            <person name="Zhang T."/>
            <person name="Gao T."/>
            <person name="Zhang H."/>
        </authorList>
    </citation>
    <scope>NUCLEOTIDE SEQUENCE</scope>
    <source>
        <strain evidence="13">3651</strain>
    </source>
</reference>
<sequence length="853" mass="97674">MAVAAYASLVSLMHVLDNVQHPARRHRLRLDEERIKSLQEKVQFLQDFLEVHSQRKSQEMEDLARQITVVVHEADDVIDLHAVDQLSEEGQDKSHHMTALSSFCQDLDIIIGKIESITRELMMIKEGWDGEVQEQKPVVSVPASSPTLPSGGKNAMVGFDHHLLRVMDELTKGESNLHILPITGMGGIGKTTLAQNAFDHPYVVNYFDVRIWFTISQEYSVQEILLGLLNDKRDNGSSETDVELGERLYKKLFGRRYLIVLDDVWSIKVWEDLNRFFPNNRNGSRIMMTTRLKDVAVSLGSLQPYLVSFLDENNSWNLLCEKVFGQEGCPYPELEKIGKDIAKGCAGLPLAIVVIGGLLANSNMRREYWEFVANNVNSFAHSDDNNRCLKILSLSYNHLPIQLKPCFLYMGVFREDDEIFVSELIKLWIAEGFLKPVQGKTLEEVAEENLKVLVDRNLILVRKWMYSGKFIKCGIHDLLRDLCLIESEKEHFIRIPKVQKVSHPCWAPYVCALCSSSKLVYPSTSDPSSLVCNMCESRYPYPTKLRWVKVIGQPDERLLQHTKLRYIDIMTLQGLDQYQFVSPATMSLLWNLRFLCVILSNLPEPIVLPSKIWEMPQLRQINMALAVLPDPVDIQDSIILENLNKLSLMYEFKCTNEVLERIPNLKMLGLRYFKYMEDWSYYCLHNLVHLQKLEILGIGAENLLLEKIAFPASLKVLVLAMCGIPWEDMIIIGSLPNLEVLVLQYNAFKGCEWNPVEEQFLRLKVLSILDSDLVRWTAENIHFPNLESLYLDRMYDLEEIPSGIGDIATLRLISLSSCSSSAVNSAKQILEEQQCNGNEDLQLCFDLSFQMDF</sequence>
<evidence type="ECO:0000256" key="9">
    <source>
        <dbReference type="ARBA" id="ARBA00022821"/>
    </source>
</evidence>
<feature type="domain" description="NB-ARC" evidence="11">
    <location>
        <begin position="161"/>
        <end position="326"/>
    </location>
</feature>
<evidence type="ECO:0000259" key="11">
    <source>
        <dbReference type="Pfam" id="PF00931"/>
    </source>
</evidence>
<dbReference type="Pfam" id="PF23559">
    <property type="entry name" value="WHD_DRP"/>
    <property type="match status" value="1"/>
</dbReference>
<dbReference type="Gene3D" id="1.10.8.430">
    <property type="entry name" value="Helical domain of apoptotic protease-activating factors"/>
    <property type="match status" value="1"/>
</dbReference>
<evidence type="ECO:0000256" key="10">
    <source>
        <dbReference type="ARBA" id="ARBA00022840"/>
    </source>
</evidence>
<evidence type="ECO:0000256" key="2">
    <source>
        <dbReference type="ARBA" id="ARBA00004496"/>
    </source>
</evidence>
<evidence type="ECO:0000256" key="3">
    <source>
        <dbReference type="ARBA" id="ARBA00008894"/>
    </source>
</evidence>
<dbReference type="GO" id="GO:0043531">
    <property type="term" value="F:ADP binding"/>
    <property type="evidence" value="ECO:0007669"/>
    <property type="project" value="InterPro"/>
</dbReference>
<dbReference type="InterPro" id="IPR032675">
    <property type="entry name" value="LRR_dom_sf"/>
</dbReference>
<dbReference type="GO" id="GO:0005737">
    <property type="term" value="C:cytoplasm"/>
    <property type="evidence" value="ECO:0007669"/>
    <property type="project" value="UniProtKB-SubCell"/>
</dbReference>
<dbReference type="Pfam" id="PF00931">
    <property type="entry name" value="NB-ARC"/>
    <property type="match status" value="1"/>
</dbReference>
<dbReference type="Gene3D" id="1.10.10.10">
    <property type="entry name" value="Winged helix-like DNA-binding domain superfamily/Winged helix DNA-binding domain"/>
    <property type="match status" value="1"/>
</dbReference>
<dbReference type="Gene3D" id="3.80.10.10">
    <property type="entry name" value="Ribonuclease Inhibitor"/>
    <property type="match status" value="1"/>
</dbReference>
<dbReference type="PRINTS" id="PR00364">
    <property type="entry name" value="DISEASERSIST"/>
</dbReference>
<dbReference type="PANTHER" id="PTHR23155:SF1152">
    <property type="entry name" value="AAA+ ATPASE DOMAIN-CONTAINING PROTEIN"/>
    <property type="match status" value="1"/>
</dbReference>
<evidence type="ECO:0000256" key="4">
    <source>
        <dbReference type="ARBA" id="ARBA00022490"/>
    </source>
</evidence>
<dbReference type="Proteomes" id="UP001293254">
    <property type="component" value="Unassembled WGS sequence"/>
</dbReference>
<accession>A0AAE1YWA2</accession>
<dbReference type="InterPro" id="IPR044974">
    <property type="entry name" value="Disease_R_plants"/>
</dbReference>
<comment type="function">
    <text evidence="1">Confers resistance to late blight (Phytophthora infestans) races carrying the avirulence gene Avr1. Resistance proteins guard the plant against pathogens that contain an appropriate avirulence protein via an indirect interaction with this avirulence protein. That triggers a defense system including the hypersensitive response, which restricts the pathogen growth.</text>
</comment>
<keyword evidence="14" id="KW-1185">Reference proteome</keyword>
<dbReference type="InterPro" id="IPR058922">
    <property type="entry name" value="WHD_DRP"/>
</dbReference>
<dbReference type="GO" id="GO:0051607">
    <property type="term" value="P:defense response to virus"/>
    <property type="evidence" value="ECO:0007669"/>
    <property type="project" value="UniProtKB-ARBA"/>
</dbReference>
<name>A0AAE1YWA2_9LAMI</name>
<dbReference type="SUPFAM" id="SSF52058">
    <property type="entry name" value="L domain-like"/>
    <property type="match status" value="1"/>
</dbReference>
<dbReference type="InterPro" id="IPR036388">
    <property type="entry name" value="WH-like_DNA-bd_sf"/>
</dbReference>
<dbReference type="InterPro" id="IPR027417">
    <property type="entry name" value="P-loop_NTPase"/>
</dbReference>
<evidence type="ECO:0000256" key="6">
    <source>
        <dbReference type="ARBA" id="ARBA00022667"/>
    </source>
</evidence>
<dbReference type="InterPro" id="IPR002182">
    <property type="entry name" value="NB-ARC"/>
</dbReference>
<evidence type="ECO:0000259" key="12">
    <source>
        <dbReference type="Pfam" id="PF23559"/>
    </source>
</evidence>
<dbReference type="GO" id="GO:0009626">
    <property type="term" value="P:plant-type hypersensitive response"/>
    <property type="evidence" value="ECO:0007669"/>
    <property type="project" value="UniProtKB-KW"/>
</dbReference>
<keyword evidence="6" id="KW-0381">Hypersensitive response</keyword>
<dbReference type="SUPFAM" id="SSF52540">
    <property type="entry name" value="P-loop containing nucleoside triphosphate hydrolases"/>
    <property type="match status" value="1"/>
</dbReference>
<evidence type="ECO:0000256" key="8">
    <source>
        <dbReference type="ARBA" id="ARBA00022741"/>
    </source>
</evidence>
<dbReference type="Gene3D" id="3.40.50.300">
    <property type="entry name" value="P-loop containing nucleotide triphosphate hydrolases"/>
    <property type="match status" value="1"/>
</dbReference>
<feature type="domain" description="Disease resistance protein winged helix" evidence="12">
    <location>
        <begin position="412"/>
        <end position="483"/>
    </location>
</feature>
<dbReference type="FunFam" id="1.10.8.430:FF:000003">
    <property type="entry name" value="Probable disease resistance protein At5g66910"/>
    <property type="match status" value="1"/>
</dbReference>
<dbReference type="FunFam" id="1.10.10.10:FF:000322">
    <property type="entry name" value="Probable disease resistance protein At1g63360"/>
    <property type="match status" value="1"/>
</dbReference>
<reference evidence="13" key="1">
    <citation type="submission" date="2020-06" db="EMBL/GenBank/DDBJ databases">
        <authorList>
            <person name="Li T."/>
            <person name="Hu X."/>
            <person name="Zhang T."/>
            <person name="Song X."/>
            <person name="Zhang H."/>
            <person name="Dai N."/>
            <person name="Sheng W."/>
            <person name="Hou X."/>
            <person name="Wei L."/>
        </authorList>
    </citation>
    <scope>NUCLEOTIDE SEQUENCE</scope>
    <source>
        <strain evidence="13">3651</strain>
        <tissue evidence="13">Leaf</tissue>
    </source>
</reference>
<evidence type="ECO:0000313" key="13">
    <source>
        <dbReference type="EMBL" id="KAK4437272.1"/>
    </source>
</evidence>
<gene>
    <name evidence="13" type="ORF">Salat_0061100</name>
</gene>
<dbReference type="PANTHER" id="PTHR23155">
    <property type="entry name" value="DISEASE RESISTANCE PROTEIN RP"/>
    <property type="match status" value="1"/>
</dbReference>
<proteinExistence type="inferred from homology"/>
<dbReference type="FunFam" id="3.40.50.300:FF:001091">
    <property type="entry name" value="Probable disease resistance protein At1g61300"/>
    <property type="match status" value="1"/>
</dbReference>
<dbReference type="InterPro" id="IPR042197">
    <property type="entry name" value="Apaf_helical"/>
</dbReference>
<comment type="caution">
    <text evidence="13">The sequence shown here is derived from an EMBL/GenBank/DDBJ whole genome shotgun (WGS) entry which is preliminary data.</text>
</comment>
<evidence type="ECO:0000256" key="1">
    <source>
        <dbReference type="ARBA" id="ARBA00002074"/>
    </source>
</evidence>
<comment type="subcellular location">
    <subcellularLocation>
        <location evidence="2">Cytoplasm</location>
    </subcellularLocation>
</comment>
<keyword evidence="9" id="KW-0611">Plant defense</keyword>
<keyword evidence="7" id="KW-0677">Repeat</keyword>
<dbReference type="Gene3D" id="1.20.5.4130">
    <property type="match status" value="1"/>
</dbReference>
<keyword evidence="4" id="KW-0963">Cytoplasm</keyword>
<dbReference type="GO" id="GO:0005524">
    <property type="term" value="F:ATP binding"/>
    <property type="evidence" value="ECO:0007669"/>
    <property type="project" value="UniProtKB-KW"/>
</dbReference>
<evidence type="ECO:0000313" key="14">
    <source>
        <dbReference type="Proteomes" id="UP001293254"/>
    </source>
</evidence>
<dbReference type="EMBL" id="JACGWO010000001">
    <property type="protein sequence ID" value="KAK4437272.1"/>
    <property type="molecule type" value="Genomic_DNA"/>
</dbReference>